<keyword evidence="3" id="KW-0479">Metal-binding</keyword>
<dbReference type="InterPro" id="IPR005733">
    <property type="entry name" value="TopoI_bac-type"/>
</dbReference>
<feature type="domain" description="Topo IA-type catalytic" evidence="13">
    <location>
        <begin position="130"/>
        <end position="545"/>
    </location>
</feature>
<evidence type="ECO:0000256" key="7">
    <source>
        <dbReference type="ARBA" id="ARBA00023029"/>
    </source>
</evidence>
<dbReference type="NCBIfam" id="TIGR01051">
    <property type="entry name" value="topA_bact"/>
    <property type="match status" value="1"/>
</dbReference>
<dbReference type="InterPro" id="IPR028612">
    <property type="entry name" value="Topoisom_1_IA"/>
</dbReference>
<dbReference type="CDD" id="cd03363">
    <property type="entry name" value="TOPRIM_TopoIA_TopoI"/>
    <property type="match status" value="1"/>
</dbReference>
<dbReference type="InterPro" id="IPR006171">
    <property type="entry name" value="TOPRIM_dom"/>
</dbReference>
<dbReference type="InterPro" id="IPR023406">
    <property type="entry name" value="Topo_IA_AS"/>
</dbReference>
<evidence type="ECO:0000256" key="4">
    <source>
        <dbReference type="ARBA" id="ARBA00022771"/>
    </source>
</evidence>
<evidence type="ECO:0000256" key="8">
    <source>
        <dbReference type="ARBA" id="ARBA00023125"/>
    </source>
</evidence>
<feature type="site" description="Interaction with DNA" evidence="10">
    <location>
        <position position="294"/>
    </location>
</feature>
<dbReference type="InterPro" id="IPR023405">
    <property type="entry name" value="Topo_IA_core_domain"/>
</dbReference>
<evidence type="ECO:0000313" key="15">
    <source>
        <dbReference type="Proteomes" id="UP001059252"/>
    </source>
</evidence>
<dbReference type="EMBL" id="CP102734">
    <property type="protein sequence ID" value="UVD81441.1"/>
    <property type="molecule type" value="Genomic_DNA"/>
</dbReference>
<dbReference type="SUPFAM" id="SSF56712">
    <property type="entry name" value="Prokaryotic type I DNA topoisomerase"/>
    <property type="match status" value="1"/>
</dbReference>
<feature type="domain" description="Toprim" evidence="12">
    <location>
        <begin position="3"/>
        <end position="114"/>
    </location>
</feature>
<feature type="compositionally biased region" description="Basic and acidic residues" evidence="11">
    <location>
        <begin position="613"/>
        <end position="622"/>
    </location>
</feature>
<evidence type="ECO:0000313" key="14">
    <source>
        <dbReference type="EMBL" id="UVD81441.1"/>
    </source>
</evidence>
<evidence type="ECO:0000256" key="10">
    <source>
        <dbReference type="HAMAP-Rule" id="MF_00952"/>
    </source>
</evidence>
<evidence type="ECO:0000256" key="6">
    <source>
        <dbReference type="ARBA" id="ARBA00022842"/>
    </source>
</evidence>
<dbReference type="Gene3D" id="1.10.460.10">
    <property type="entry name" value="Topoisomerase I, domain 2"/>
    <property type="match status" value="1"/>
</dbReference>
<dbReference type="InterPro" id="IPR013825">
    <property type="entry name" value="Topo_IA_cen_sub2"/>
</dbReference>
<dbReference type="CDD" id="cd00186">
    <property type="entry name" value="TOP1Ac"/>
    <property type="match status" value="1"/>
</dbReference>
<evidence type="ECO:0000256" key="1">
    <source>
        <dbReference type="ARBA" id="ARBA00000213"/>
    </source>
</evidence>
<evidence type="ECO:0000256" key="11">
    <source>
        <dbReference type="SAM" id="MobiDB-lite"/>
    </source>
</evidence>
<dbReference type="HAMAP" id="MF_00952">
    <property type="entry name" value="Topoisom_1_prok"/>
    <property type="match status" value="1"/>
</dbReference>
<dbReference type="Gene3D" id="3.30.65.10">
    <property type="entry name" value="Bacterial Topoisomerase I, domain 1"/>
    <property type="match status" value="1"/>
</dbReference>
<feature type="region of interest" description="Interaction with DNA" evidence="10">
    <location>
        <begin position="167"/>
        <end position="172"/>
    </location>
</feature>
<accession>A0ABY5R7G5</accession>
<feature type="site" description="Interaction with DNA" evidence="10">
    <location>
        <position position="141"/>
    </location>
</feature>
<comment type="caution">
    <text evidence="10">Lacks conserved residue(s) required for the propagation of feature annotation.</text>
</comment>
<keyword evidence="4" id="KW-0863">Zinc-finger</keyword>
<name>A0ABY5R7G5_9MOLU</name>
<dbReference type="Gene3D" id="3.40.50.140">
    <property type="match status" value="1"/>
</dbReference>
<dbReference type="PRINTS" id="PR00417">
    <property type="entry name" value="PRTPISMRASEI"/>
</dbReference>
<feature type="site" description="Interaction with DNA" evidence="10">
    <location>
        <position position="477"/>
    </location>
</feature>
<dbReference type="Gene3D" id="1.10.290.10">
    <property type="entry name" value="Topoisomerase I, domain 4"/>
    <property type="match status" value="1"/>
</dbReference>
<evidence type="ECO:0000256" key="2">
    <source>
        <dbReference type="ARBA" id="ARBA00009446"/>
    </source>
</evidence>
<comment type="similarity">
    <text evidence="2 10">Belongs to the type IA topoisomerase family.</text>
</comment>
<evidence type="ECO:0000259" key="12">
    <source>
        <dbReference type="PROSITE" id="PS50880"/>
    </source>
</evidence>
<dbReference type="PANTHER" id="PTHR42785:SF1">
    <property type="entry name" value="DNA TOPOISOMERASE"/>
    <property type="match status" value="1"/>
</dbReference>
<keyword evidence="15" id="KW-1185">Reference proteome</keyword>
<feature type="site" description="Interaction with DNA" evidence="10">
    <location>
        <position position="144"/>
    </location>
</feature>
<keyword evidence="5" id="KW-0862">Zinc</keyword>
<dbReference type="SMART" id="SM00436">
    <property type="entry name" value="TOP1Bc"/>
    <property type="match status" value="1"/>
</dbReference>
<dbReference type="SMART" id="SM00493">
    <property type="entry name" value="TOPRIM"/>
    <property type="match status" value="1"/>
</dbReference>
<dbReference type="PROSITE" id="PS50880">
    <property type="entry name" value="TOPRIM"/>
    <property type="match status" value="1"/>
</dbReference>
<dbReference type="Gene3D" id="2.70.20.10">
    <property type="entry name" value="Topoisomerase I, domain 3"/>
    <property type="match status" value="1"/>
</dbReference>
<dbReference type="InterPro" id="IPR013826">
    <property type="entry name" value="Topo_IA_cen_sub3"/>
</dbReference>
<dbReference type="Pfam" id="PF01396">
    <property type="entry name" value="Zn_ribbon_Top1"/>
    <property type="match status" value="1"/>
</dbReference>
<organism evidence="14 15">
    <name type="scientific">Mycoplasma iguanae</name>
    <dbReference type="NCBI Taxonomy" id="292461"/>
    <lineage>
        <taxon>Bacteria</taxon>
        <taxon>Bacillati</taxon>
        <taxon>Mycoplasmatota</taxon>
        <taxon>Mollicutes</taxon>
        <taxon>Mycoplasmataceae</taxon>
        <taxon>Mycoplasma</taxon>
    </lineage>
</organism>
<sequence>MNNILVIVESPSKEKTIQKYLGDKYEVMSSVGHIAKMKTTGKMGLGINFETWEPQYSIDPTKKEIVKNLKRAAKKASQVLIATDPDREGEAIGDNLVSFLAINEKYKRIKYNEITKEAILNAIKNPLLIDENLVKAQKSRRMLDRIIGFRLSKLISSKIVNSPINPSAGRVQSIALKLIVDREKEIEAFVPINYFIIEAKINASTSATLYKKNDKKDWENTWVSQAEAEEIMKELQGNLIINEIKKSKRTEMRATPFKQSVLYKRAALSSSTVQSAMQKLYEGYDDGGLISYPRTDSTRLSETFIAQAKAYVAKKFGEEYVSKSIKGFAGDQNAHEAIRPTDITLTPEDAAKHFPMSATELKVYTLIYNNTIQAVMEPPVKEFLHYKLNNNGHEFRMHYSKVIFDGYYIFTGNDSKNEELPVHKVGDEITVKQYVSEGHETKPPARYNDGSLIEALDEIKVGRPSTFSSTVKIIKDRAYAELEGRALKPTEFGRLVLDILITNFPTIINEKYTSQLESELDQISEGEINYKNVMDNFWDKFNKSIEDSLDKIEKKVIPLESVGEICPEDGSELVYRHNKKNGQRFIACSGFPKCRFLKSDPNAKPTFRRKYPAKKDKEKKAE</sequence>
<feature type="region of interest" description="Disordered" evidence="11">
    <location>
        <begin position="599"/>
        <end position="622"/>
    </location>
</feature>
<evidence type="ECO:0000256" key="3">
    <source>
        <dbReference type="ARBA" id="ARBA00022723"/>
    </source>
</evidence>
<gene>
    <name evidence="10 14" type="primary">topA</name>
    <name evidence="14" type="ORF">NV226_01755</name>
</gene>
<dbReference type="SMART" id="SM00437">
    <property type="entry name" value="TOP1Ac"/>
    <property type="match status" value="1"/>
</dbReference>
<dbReference type="PROSITE" id="PS00396">
    <property type="entry name" value="TOPO_IA_1"/>
    <property type="match status" value="1"/>
</dbReference>
<feature type="active site" description="O-(5'-phospho-DNA)-tyrosine intermediate" evidence="10">
    <location>
        <position position="292"/>
    </location>
</feature>
<evidence type="ECO:0000259" key="13">
    <source>
        <dbReference type="PROSITE" id="PS52039"/>
    </source>
</evidence>
<dbReference type="Pfam" id="PF01751">
    <property type="entry name" value="Toprim"/>
    <property type="match status" value="1"/>
</dbReference>
<dbReference type="InterPro" id="IPR034149">
    <property type="entry name" value="TOPRIM_TopoI"/>
</dbReference>
<dbReference type="Pfam" id="PF01131">
    <property type="entry name" value="Topoisom_bac"/>
    <property type="match status" value="1"/>
</dbReference>
<dbReference type="InterPro" id="IPR000380">
    <property type="entry name" value="Topo_IA"/>
</dbReference>
<dbReference type="Proteomes" id="UP001059252">
    <property type="component" value="Chromosome"/>
</dbReference>
<proteinExistence type="inferred from homology"/>
<dbReference type="InterPro" id="IPR013824">
    <property type="entry name" value="Topo_IA_cen_sub1"/>
</dbReference>
<keyword evidence="9 10" id="KW-0413">Isomerase</keyword>
<feature type="site" description="Interaction with DNA" evidence="10">
    <location>
        <position position="140"/>
    </location>
</feature>
<dbReference type="PANTHER" id="PTHR42785">
    <property type="entry name" value="DNA TOPOISOMERASE, TYPE IA, CORE"/>
    <property type="match status" value="1"/>
</dbReference>
<dbReference type="EC" id="5.6.2.1" evidence="10"/>
<dbReference type="InterPro" id="IPR013497">
    <property type="entry name" value="Topo_IA_cen"/>
</dbReference>
<comment type="catalytic activity">
    <reaction evidence="1 10">
        <text>ATP-independent breakage of single-stranded DNA, followed by passage and rejoining.</text>
        <dbReference type="EC" id="5.6.2.1"/>
    </reaction>
</comment>
<keyword evidence="8 10" id="KW-0238">DNA-binding</keyword>
<keyword evidence="6" id="KW-0460">Magnesium</keyword>
<comment type="subunit">
    <text evidence="10">Monomer.</text>
</comment>
<dbReference type="PROSITE" id="PS52039">
    <property type="entry name" value="TOPO_IA_2"/>
    <property type="match status" value="1"/>
</dbReference>
<dbReference type="InterPro" id="IPR003602">
    <property type="entry name" value="Topo_IA_DNA-bd_dom"/>
</dbReference>
<evidence type="ECO:0000256" key="5">
    <source>
        <dbReference type="ARBA" id="ARBA00022833"/>
    </source>
</evidence>
<dbReference type="RefSeq" id="WP_258210615.1">
    <property type="nucleotide sequence ID" value="NZ_CP102734.1"/>
</dbReference>
<dbReference type="InterPro" id="IPR003601">
    <property type="entry name" value="Topo_IA_2"/>
</dbReference>
<protein>
    <recommendedName>
        <fullName evidence="10">DNA topoisomerase 1</fullName>
        <ecNumber evidence="10">5.6.2.1</ecNumber>
    </recommendedName>
    <alternativeName>
        <fullName evidence="10">DNA topoisomerase I</fullName>
    </alternativeName>
</protein>
<feature type="site" description="Interaction with DNA" evidence="10">
    <location>
        <position position="33"/>
    </location>
</feature>
<evidence type="ECO:0000256" key="9">
    <source>
        <dbReference type="ARBA" id="ARBA00023235"/>
    </source>
</evidence>
<reference evidence="14" key="1">
    <citation type="submission" date="2022-08" db="EMBL/GenBank/DDBJ databases">
        <title>Complete genome of Mycoplasma iguanae type strain 2327.</title>
        <authorList>
            <person name="Spergser J."/>
        </authorList>
    </citation>
    <scope>NUCLEOTIDE SEQUENCE</scope>
    <source>
        <strain evidence="14">2327</strain>
    </source>
</reference>
<dbReference type="GO" id="GO:0003917">
    <property type="term" value="F:DNA topoisomerase type I (single strand cut, ATP-independent) activity"/>
    <property type="evidence" value="ECO:0007669"/>
    <property type="project" value="UniProtKB-EC"/>
</dbReference>
<comment type="function">
    <text evidence="10">Releases the supercoiling and torsional tension of DNA, which is introduced during the DNA replication and transcription, by transiently cleaving and rejoining one strand of the DNA duplex. Introduces a single-strand break via transesterification at a target site in duplex DNA. The scissile phosphodiester is attacked by the catalytic tyrosine of the enzyme, resulting in the formation of a DNA-(5'-phosphotyrosyl)-enzyme intermediate and the expulsion of a 3'-OH DNA strand. The free DNA strand then undergoes passage around the unbroken strand, thus removing DNA supercoils. Finally, in the religation step, the DNA 3'-OH attacks the covalent intermediate to expel the active-site tyrosine and restore the DNA phosphodiester backbone.</text>
</comment>
<dbReference type="InterPro" id="IPR013498">
    <property type="entry name" value="Topo_IA_Znf"/>
</dbReference>
<keyword evidence="7 10" id="KW-0799">Topoisomerase</keyword>